<dbReference type="InterPro" id="IPR001647">
    <property type="entry name" value="HTH_TetR"/>
</dbReference>
<dbReference type="Proteomes" id="UP000594681">
    <property type="component" value="Chromosome"/>
</dbReference>
<protein>
    <submittedName>
        <fullName evidence="4">TetR family transcriptional regulator</fullName>
    </submittedName>
</protein>
<dbReference type="RefSeq" id="WP_165009500.1">
    <property type="nucleotide sequence ID" value="NZ_CP064954.1"/>
</dbReference>
<dbReference type="GO" id="GO:0006355">
    <property type="term" value="P:regulation of DNA-templated transcription"/>
    <property type="evidence" value="ECO:0007669"/>
    <property type="project" value="UniProtKB-ARBA"/>
</dbReference>
<evidence type="ECO:0000313" key="5">
    <source>
        <dbReference type="Proteomes" id="UP000594681"/>
    </source>
</evidence>
<dbReference type="Pfam" id="PF00440">
    <property type="entry name" value="TetR_N"/>
    <property type="match status" value="1"/>
</dbReference>
<gene>
    <name evidence="4" type="ORF">G7Y31_08935</name>
</gene>
<evidence type="ECO:0000256" key="2">
    <source>
        <dbReference type="PROSITE-ProRule" id="PRU00335"/>
    </source>
</evidence>
<dbReference type="EMBL" id="CP064954">
    <property type="protein sequence ID" value="QPK78665.1"/>
    <property type="molecule type" value="Genomic_DNA"/>
</dbReference>
<dbReference type="AlphaFoldDB" id="A0A7T0KDA1"/>
<dbReference type="InterPro" id="IPR036271">
    <property type="entry name" value="Tet_transcr_reg_TetR-rel_C_sf"/>
</dbReference>
<dbReference type="Pfam" id="PF17938">
    <property type="entry name" value="TetR_C_29"/>
    <property type="match status" value="1"/>
</dbReference>
<dbReference type="PROSITE" id="PS50977">
    <property type="entry name" value="HTH_TETR_2"/>
    <property type="match status" value="1"/>
</dbReference>
<organism evidence="4 5">
    <name type="scientific">Corynebacterium lizhenjunii</name>
    <dbReference type="NCBI Taxonomy" id="2709394"/>
    <lineage>
        <taxon>Bacteria</taxon>
        <taxon>Bacillati</taxon>
        <taxon>Actinomycetota</taxon>
        <taxon>Actinomycetes</taxon>
        <taxon>Mycobacteriales</taxon>
        <taxon>Corynebacteriaceae</taxon>
        <taxon>Corynebacterium</taxon>
    </lineage>
</organism>
<evidence type="ECO:0000313" key="4">
    <source>
        <dbReference type="EMBL" id="QPK78665.1"/>
    </source>
</evidence>
<keyword evidence="5" id="KW-1185">Reference proteome</keyword>
<keyword evidence="1 2" id="KW-0238">DNA-binding</keyword>
<accession>A0A7T0KDA1</accession>
<dbReference type="PANTHER" id="PTHR30328:SF54">
    <property type="entry name" value="HTH-TYPE TRANSCRIPTIONAL REPRESSOR SCO4008"/>
    <property type="match status" value="1"/>
</dbReference>
<dbReference type="GO" id="GO:0003677">
    <property type="term" value="F:DNA binding"/>
    <property type="evidence" value="ECO:0007669"/>
    <property type="project" value="UniProtKB-UniRule"/>
</dbReference>
<dbReference type="PRINTS" id="PR00455">
    <property type="entry name" value="HTHTETR"/>
</dbReference>
<name>A0A7T0KDA1_9CORY</name>
<dbReference type="InterPro" id="IPR050109">
    <property type="entry name" value="HTH-type_TetR-like_transc_reg"/>
</dbReference>
<reference evidence="4 5" key="1">
    <citation type="submission" date="2020-11" db="EMBL/GenBank/DDBJ databases">
        <title>Corynebacterium sp. ZJ-599.</title>
        <authorList>
            <person name="Zhou J."/>
        </authorList>
    </citation>
    <scope>NUCLEOTIDE SEQUENCE [LARGE SCALE GENOMIC DNA]</scope>
    <source>
        <strain evidence="4 5">ZJ-599</strain>
    </source>
</reference>
<proteinExistence type="predicted"/>
<dbReference type="PANTHER" id="PTHR30328">
    <property type="entry name" value="TRANSCRIPTIONAL REPRESSOR"/>
    <property type="match status" value="1"/>
</dbReference>
<evidence type="ECO:0000256" key="1">
    <source>
        <dbReference type="ARBA" id="ARBA00023125"/>
    </source>
</evidence>
<dbReference type="KEGG" id="cliz:G7Y31_08935"/>
<evidence type="ECO:0000259" key="3">
    <source>
        <dbReference type="PROSITE" id="PS50977"/>
    </source>
</evidence>
<feature type="DNA-binding region" description="H-T-H motif" evidence="2">
    <location>
        <begin position="43"/>
        <end position="62"/>
    </location>
</feature>
<dbReference type="SUPFAM" id="SSF48498">
    <property type="entry name" value="Tetracyclin repressor-like, C-terminal domain"/>
    <property type="match status" value="1"/>
</dbReference>
<sequence>MAAEDTAANGATQGGTPPADVTAQRIADIALKHFAQRGYTSTKLEAIAIEAGISKRMVHYYFADKEGLYHEALTQAARKLTPDVAHMEIDSAVPVEGVRKLVDIVFHQYVTHPEAVRLLTQASVVDGPQPTAPSLGTDLSELTLHMNRLLLTGQDAGAFRPGISAQDVFTLIASLAMYGTTNALVMDSILGVDMSSEANTAGLHRLVVDTVLAFLTSNIPATGQDSYLSVNQLEEHADSSDTIYGSEHDIYA</sequence>
<dbReference type="SUPFAM" id="SSF46689">
    <property type="entry name" value="Homeodomain-like"/>
    <property type="match status" value="1"/>
</dbReference>
<dbReference type="InterPro" id="IPR041474">
    <property type="entry name" value="NicS_C"/>
</dbReference>
<feature type="domain" description="HTH tetR-type" evidence="3">
    <location>
        <begin position="20"/>
        <end position="80"/>
    </location>
</feature>
<dbReference type="Gene3D" id="1.10.357.10">
    <property type="entry name" value="Tetracycline Repressor, domain 2"/>
    <property type="match status" value="1"/>
</dbReference>
<dbReference type="InterPro" id="IPR009057">
    <property type="entry name" value="Homeodomain-like_sf"/>
</dbReference>